<evidence type="ECO:0000313" key="2">
    <source>
        <dbReference type="EMBL" id="QGZ56694.1"/>
    </source>
</evidence>
<name>A0A7Z2JAQ3_9BURK</name>
<dbReference type="AlphaFoldDB" id="A0A7Z2JAQ3"/>
<reference evidence="2 3" key="1">
    <citation type="submission" date="2019-12" db="EMBL/GenBank/DDBJ databases">
        <title>Paraburkholderia acidiphila 7Q-K02 sp. nov and Paraburkholderia acidisoli DHF22 sp. nov., two strains isolated from forest soil.</title>
        <authorList>
            <person name="Gao Z."/>
            <person name="Qiu L."/>
        </authorList>
    </citation>
    <scope>NUCLEOTIDE SEQUENCE [LARGE SCALE GENOMIC DNA]</scope>
    <source>
        <strain evidence="2 3">7Q-K02</strain>
    </source>
</reference>
<dbReference type="KEGG" id="pacp:FAZ97_17155"/>
<dbReference type="Proteomes" id="UP000434209">
    <property type="component" value="Chromosome 2"/>
</dbReference>
<protein>
    <submittedName>
        <fullName evidence="2">Uncharacterized protein</fullName>
    </submittedName>
</protein>
<accession>A0A7Z2JAQ3</accession>
<dbReference type="EMBL" id="CP046910">
    <property type="protein sequence ID" value="QGZ56694.1"/>
    <property type="molecule type" value="Genomic_DNA"/>
</dbReference>
<proteinExistence type="predicted"/>
<organism evidence="2 3">
    <name type="scientific">Paraburkholderia acidiphila</name>
    <dbReference type="NCBI Taxonomy" id="2571747"/>
    <lineage>
        <taxon>Bacteria</taxon>
        <taxon>Pseudomonadati</taxon>
        <taxon>Pseudomonadota</taxon>
        <taxon>Betaproteobacteria</taxon>
        <taxon>Burkholderiales</taxon>
        <taxon>Burkholderiaceae</taxon>
        <taxon>Paraburkholderia</taxon>
    </lineage>
</organism>
<gene>
    <name evidence="2" type="ORF">FAZ97_17155</name>
</gene>
<feature type="region of interest" description="Disordered" evidence="1">
    <location>
        <begin position="1"/>
        <end position="28"/>
    </location>
</feature>
<dbReference type="RefSeq" id="WP_158759648.1">
    <property type="nucleotide sequence ID" value="NZ_CP046910.1"/>
</dbReference>
<keyword evidence="3" id="KW-1185">Reference proteome</keyword>
<evidence type="ECO:0000313" key="3">
    <source>
        <dbReference type="Proteomes" id="UP000434209"/>
    </source>
</evidence>
<evidence type="ECO:0000256" key="1">
    <source>
        <dbReference type="SAM" id="MobiDB-lite"/>
    </source>
</evidence>
<sequence length="69" mass="7473">MAGFSSGSARDLPVAGQGQDSTRIAPRVGRHVFPLQSTDYPATESEYRPAILIITFSAMRHSAARINLK</sequence>